<dbReference type="InterPro" id="IPR045046">
    <property type="entry name" value="Vps9-like"/>
</dbReference>
<accession>A0ABR3BPS6</accession>
<comment type="caution">
    <text evidence="4">The sequence shown here is derived from an EMBL/GenBank/DDBJ whole genome shotgun (WGS) entry which is preliminary data.</text>
</comment>
<dbReference type="SUPFAM" id="SSF109993">
    <property type="entry name" value="VPS9 domain"/>
    <property type="match status" value="1"/>
</dbReference>
<dbReference type="SUPFAM" id="SSF46934">
    <property type="entry name" value="UBA-like"/>
    <property type="match status" value="1"/>
</dbReference>
<dbReference type="PROSITE" id="PS51205">
    <property type="entry name" value="VPS9"/>
    <property type="match status" value="1"/>
</dbReference>
<feature type="region of interest" description="Disordered" evidence="1">
    <location>
        <begin position="1"/>
        <end position="223"/>
    </location>
</feature>
<dbReference type="Pfam" id="PF02204">
    <property type="entry name" value="VPS9"/>
    <property type="match status" value="1"/>
</dbReference>
<dbReference type="Gene3D" id="1.10.246.120">
    <property type="match status" value="1"/>
</dbReference>
<feature type="region of interest" description="Disordered" evidence="1">
    <location>
        <begin position="490"/>
        <end position="548"/>
    </location>
</feature>
<feature type="compositionally biased region" description="Basic and acidic residues" evidence="1">
    <location>
        <begin position="149"/>
        <end position="164"/>
    </location>
</feature>
<feature type="compositionally biased region" description="Basic and acidic residues" evidence="1">
    <location>
        <begin position="214"/>
        <end position="223"/>
    </location>
</feature>
<dbReference type="PROSITE" id="PS51140">
    <property type="entry name" value="CUE"/>
    <property type="match status" value="1"/>
</dbReference>
<protein>
    <recommendedName>
        <fullName evidence="6">Vacuolar protein sorting-associated protein 9</fullName>
    </recommendedName>
</protein>
<gene>
    <name evidence="4" type="ORF">I308_104231</name>
</gene>
<dbReference type="RefSeq" id="XP_066613157.1">
    <property type="nucleotide sequence ID" value="XM_066758709.1"/>
</dbReference>
<dbReference type="InterPro" id="IPR037191">
    <property type="entry name" value="VPS9_dom_sf"/>
</dbReference>
<dbReference type="InterPro" id="IPR009060">
    <property type="entry name" value="UBA-like_sf"/>
</dbReference>
<evidence type="ECO:0000256" key="1">
    <source>
        <dbReference type="SAM" id="MobiDB-lite"/>
    </source>
</evidence>
<dbReference type="EMBL" id="ATAM02000007">
    <property type="protein sequence ID" value="KAL0247196.1"/>
    <property type="molecule type" value="Genomic_DNA"/>
</dbReference>
<evidence type="ECO:0008006" key="6">
    <source>
        <dbReference type="Google" id="ProtNLM"/>
    </source>
</evidence>
<dbReference type="PANTHER" id="PTHR23101:SF25">
    <property type="entry name" value="GTPASE-ACTIVATING PROTEIN AND VPS9 DOMAIN-CONTAINING PROTEIN 1"/>
    <property type="match status" value="1"/>
</dbReference>
<feature type="compositionally biased region" description="Low complexity" evidence="1">
    <location>
        <begin position="490"/>
        <end position="512"/>
    </location>
</feature>
<evidence type="ECO:0000313" key="4">
    <source>
        <dbReference type="EMBL" id="KAL0247196.1"/>
    </source>
</evidence>
<dbReference type="Pfam" id="PF02845">
    <property type="entry name" value="CUE"/>
    <property type="match status" value="1"/>
</dbReference>
<dbReference type="Pfam" id="PF18151">
    <property type="entry name" value="DUF5601"/>
    <property type="match status" value="1"/>
</dbReference>
<dbReference type="SMART" id="SM00167">
    <property type="entry name" value="VPS9"/>
    <property type="match status" value="1"/>
</dbReference>
<dbReference type="PANTHER" id="PTHR23101">
    <property type="entry name" value="RAB GDP/GTP EXCHANGE FACTOR"/>
    <property type="match status" value="1"/>
</dbReference>
<evidence type="ECO:0000259" key="3">
    <source>
        <dbReference type="PROSITE" id="PS51205"/>
    </source>
</evidence>
<feature type="compositionally biased region" description="Basic and acidic residues" evidence="1">
    <location>
        <begin position="515"/>
        <end position="526"/>
    </location>
</feature>
<sequence>MNPPAATESLSDPLPPNAARRPDGTLAAPEQPSVSSSSSSSSNLATPAPPSRPSTLAIPNAPMQNPAAKGIPAATPASHATPLVGRGDAETGGSVKGIVDLSEFDPYATPGPTTTISAGAKKSSSGGGGGGGGGADEAVKALKGLQAKQDGDQEKQEENVRVEEQGVDVDMSPTGPSQTVAARPPSKRQVQASNNNRPTTPAPAPATGSTSTARDQEASDKEKEPVFNFQGFLKDLKQKSAEPVARYLKSFLSNFVKKPFTVNEQIKLVHDFLAFISEKMVQAEPWKSQSSAEFDNALEAMEKLVMNRLYNYTFTPQLVTSQPITTDDLERDRVFSQRVRLFGWIREKHLDVPEGEAAQGFLGFAEQELLKINHYKAPRDKMICILNCCKVIFGLIRNVYGAESGGADAFIPILIFIVLRANPENLISNLEYIQRFRSTPKLQGEAAYYLSSISGAIQFIETMDASSLSNITQAEFESNVEAAIQALPPSPSAAAAPARNGNGNSTTSFGGFRTPGRDEGRERDSKLISLSPFAATTPGDEAARPLSMASAAQATSKWFARTGNLAQEAVSKPLNAIGKIWEGMSPADTRQGSEDGSGGEGEREREGERPGGGVVPRDVFGSRRFRASTPESPSRRPIFGDEGISRTGTPSSELPDFSALDIQSTIDASQETYAQTRLANVQTLHQMFPALDEEIVEAVLEGCSDDLGLAIDRLLEM</sequence>
<dbReference type="InterPro" id="IPR041545">
    <property type="entry name" value="DUF5601"/>
</dbReference>
<dbReference type="Proteomes" id="UP000054399">
    <property type="component" value="Unassembled WGS sequence"/>
</dbReference>
<feature type="domain" description="VPS9" evidence="3">
    <location>
        <begin position="329"/>
        <end position="469"/>
    </location>
</feature>
<feature type="domain" description="CUE" evidence="2">
    <location>
        <begin position="676"/>
        <end position="717"/>
    </location>
</feature>
<evidence type="ECO:0000313" key="5">
    <source>
        <dbReference type="Proteomes" id="UP000054399"/>
    </source>
</evidence>
<dbReference type="InterPro" id="IPR003123">
    <property type="entry name" value="VPS9"/>
</dbReference>
<reference evidence="4" key="2">
    <citation type="submission" date="2024-01" db="EMBL/GenBank/DDBJ databases">
        <title>Comparative genomics of Cryptococcus and Kwoniella reveals pathogenesis evolution and contrasting modes of karyotype evolution via chromosome fusion or intercentromeric recombination.</title>
        <authorList>
            <person name="Coelho M.A."/>
            <person name="David-Palma M."/>
            <person name="Shea T."/>
            <person name="Bowers K."/>
            <person name="Mcginley-Smith S."/>
            <person name="Mohammad A.W."/>
            <person name="Gnirke A."/>
            <person name="Yurkov A.M."/>
            <person name="Nowrousian M."/>
            <person name="Sun S."/>
            <person name="Cuomo C.A."/>
            <person name="Heitman J."/>
        </authorList>
    </citation>
    <scope>NUCLEOTIDE SEQUENCE</scope>
    <source>
        <strain evidence="4">IND107</strain>
    </source>
</reference>
<dbReference type="Gene3D" id="1.10.8.10">
    <property type="entry name" value="DNA helicase RuvA subunit, C-terminal domain"/>
    <property type="match status" value="1"/>
</dbReference>
<proteinExistence type="predicted"/>
<feature type="compositionally biased region" description="Low complexity" evidence="1">
    <location>
        <begin position="33"/>
        <end position="42"/>
    </location>
</feature>
<dbReference type="InterPro" id="IPR003892">
    <property type="entry name" value="CUE"/>
</dbReference>
<dbReference type="GeneID" id="91991087"/>
<reference evidence="4" key="1">
    <citation type="submission" date="2015-01" db="EMBL/GenBank/DDBJ databases">
        <authorList>
            <consortium name="The Broad Institute Genomics Platform"/>
            <person name="Cuomo C."/>
            <person name="Litvintseva A."/>
            <person name="Chen Y."/>
            <person name="Heitman J."/>
            <person name="Sun S."/>
            <person name="Springer D."/>
            <person name="Dromer F."/>
            <person name="Young S."/>
            <person name="Zeng Q."/>
            <person name="Gargeya S."/>
            <person name="Abouelleil A."/>
            <person name="Alvarado L."/>
            <person name="Chapman S.B."/>
            <person name="Gainer-Dewar J."/>
            <person name="Goldberg J."/>
            <person name="Griggs A."/>
            <person name="Gujja S."/>
            <person name="Hansen M."/>
            <person name="Howarth C."/>
            <person name="Imamovic A."/>
            <person name="Larimer J."/>
            <person name="Murphy C."/>
            <person name="Naylor J."/>
            <person name="Pearson M."/>
            <person name="Priest M."/>
            <person name="Roberts A."/>
            <person name="Saif S."/>
            <person name="Shea T."/>
            <person name="Sykes S."/>
            <person name="Wortman J."/>
            <person name="Nusbaum C."/>
            <person name="Birren B."/>
        </authorList>
    </citation>
    <scope>NUCLEOTIDE SEQUENCE</scope>
    <source>
        <strain evidence="4">IND107</strain>
    </source>
</reference>
<organism evidence="4 5">
    <name type="scientific">Cryptococcus tetragattii IND107</name>
    <dbReference type="NCBI Taxonomy" id="1296105"/>
    <lineage>
        <taxon>Eukaryota</taxon>
        <taxon>Fungi</taxon>
        <taxon>Dikarya</taxon>
        <taxon>Basidiomycota</taxon>
        <taxon>Agaricomycotina</taxon>
        <taxon>Tremellomycetes</taxon>
        <taxon>Tremellales</taxon>
        <taxon>Cryptococcaceae</taxon>
        <taxon>Cryptococcus</taxon>
        <taxon>Cryptococcus gattii species complex</taxon>
    </lineage>
</organism>
<feature type="compositionally biased region" description="Gly residues" evidence="1">
    <location>
        <begin position="125"/>
        <end position="135"/>
    </location>
</feature>
<feature type="region of interest" description="Disordered" evidence="1">
    <location>
        <begin position="582"/>
        <end position="656"/>
    </location>
</feature>
<name>A0ABR3BPS6_9TREE</name>
<feature type="compositionally biased region" description="Low complexity" evidence="1">
    <location>
        <begin position="192"/>
        <end position="213"/>
    </location>
</feature>
<feature type="compositionally biased region" description="Basic and acidic residues" evidence="1">
    <location>
        <begin position="600"/>
        <end position="609"/>
    </location>
</feature>
<evidence type="ECO:0000259" key="2">
    <source>
        <dbReference type="PROSITE" id="PS51140"/>
    </source>
</evidence>
<keyword evidence="5" id="KW-1185">Reference proteome</keyword>
<dbReference type="CDD" id="cd14279">
    <property type="entry name" value="CUE"/>
    <property type="match status" value="1"/>
</dbReference>
<dbReference type="Gene3D" id="1.20.1050.80">
    <property type="entry name" value="VPS9 domain"/>
    <property type="match status" value="1"/>
</dbReference>